<dbReference type="EMBL" id="JAFBMS010001185">
    <property type="protein sequence ID" value="KAG9329448.1"/>
    <property type="molecule type" value="Genomic_DNA"/>
</dbReference>
<dbReference type="GO" id="GO:0046872">
    <property type="term" value="F:metal ion binding"/>
    <property type="evidence" value="ECO:0007669"/>
    <property type="project" value="UniProtKB-KW"/>
</dbReference>
<evidence type="ECO:0000256" key="4">
    <source>
        <dbReference type="ARBA" id="ARBA00011233"/>
    </source>
</evidence>
<feature type="region of interest" description="Disordered" evidence="10">
    <location>
        <begin position="189"/>
        <end position="212"/>
    </location>
</feature>
<dbReference type="PANTHER" id="PTHR45713:SF8">
    <property type="entry name" value="SI:CH211-215K15.4"/>
    <property type="match status" value="1"/>
</dbReference>
<dbReference type="SMART" id="SM00607">
    <property type="entry name" value="FTP"/>
    <property type="match status" value="1"/>
</dbReference>
<dbReference type="OrthoDB" id="547680at2759"/>
<organism evidence="12 13">
    <name type="scientific">Albula glossodonta</name>
    <name type="common">roundjaw bonefish</name>
    <dbReference type="NCBI Taxonomy" id="121402"/>
    <lineage>
        <taxon>Eukaryota</taxon>
        <taxon>Metazoa</taxon>
        <taxon>Chordata</taxon>
        <taxon>Craniata</taxon>
        <taxon>Vertebrata</taxon>
        <taxon>Euteleostomi</taxon>
        <taxon>Actinopterygii</taxon>
        <taxon>Neopterygii</taxon>
        <taxon>Teleostei</taxon>
        <taxon>Albuliformes</taxon>
        <taxon>Albulidae</taxon>
        <taxon>Albula</taxon>
    </lineage>
</organism>
<sequence>MLAVNVAVRGTATQSTVLSINTHSAALSQADHAIDGNRDSNWLHGSCSSTAVQYRPWWRVDLGQVYKIGSVTITARADRGAELPNGAQIRIGYSLRSNGNTNPVNESERYNKGGVVLLGASKKAKRAVKLGASFLRHAARPLTVLPTTAVSLNTKSKVETEAKSLRSHFWHSHNTFTTPLLFQRQHATPVCTASQRDQSGRPQPWEPEGPTGKIWVTCTQLCFNEE</sequence>
<comment type="subunit">
    <text evidence="4">Homotrimer.</text>
</comment>
<gene>
    <name evidence="12" type="ORF">JZ751_004701</name>
</gene>
<dbReference type="InterPro" id="IPR051941">
    <property type="entry name" value="BG_Antigen-Binding_Lectin"/>
</dbReference>
<keyword evidence="9" id="KW-1015">Disulfide bond</keyword>
<dbReference type="GO" id="GO:0001868">
    <property type="term" value="P:regulation of complement activation, lectin pathway"/>
    <property type="evidence" value="ECO:0007669"/>
    <property type="project" value="UniProtKB-ARBA"/>
</dbReference>
<evidence type="ECO:0000313" key="13">
    <source>
        <dbReference type="Proteomes" id="UP000824540"/>
    </source>
</evidence>
<evidence type="ECO:0000256" key="6">
    <source>
        <dbReference type="ARBA" id="ARBA00022723"/>
    </source>
</evidence>
<comment type="function">
    <text evidence="1">Acts as a defensive agent. Recognizes blood group fucosylated oligosaccharides including A, B, H and Lewis B-type antigens. Does not recognize Lewis A antigen and has low affinity for monovalent haptens.</text>
</comment>
<evidence type="ECO:0000256" key="5">
    <source>
        <dbReference type="ARBA" id="ARBA00022525"/>
    </source>
</evidence>
<evidence type="ECO:0000259" key="11">
    <source>
        <dbReference type="SMART" id="SM00607"/>
    </source>
</evidence>
<name>A0A8T2MUV9_9TELE</name>
<comment type="subcellular location">
    <subcellularLocation>
        <location evidence="2">Secreted</location>
    </subcellularLocation>
</comment>
<keyword evidence="7" id="KW-0430">Lectin</keyword>
<proteinExistence type="inferred from homology"/>
<evidence type="ECO:0000256" key="9">
    <source>
        <dbReference type="ARBA" id="ARBA00023157"/>
    </source>
</evidence>
<evidence type="ECO:0000256" key="1">
    <source>
        <dbReference type="ARBA" id="ARBA00002219"/>
    </source>
</evidence>
<dbReference type="AlphaFoldDB" id="A0A8T2MUV9"/>
<feature type="domain" description="Fucolectin tachylectin-4 pentraxin-1" evidence="11">
    <location>
        <begin position="3"/>
        <end position="143"/>
    </location>
</feature>
<feature type="compositionally biased region" description="Polar residues" evidence="10">
    <location>
        <begin position="191"/>
        <end position="201"/>
    </location>
</feature>
<evidence type="ECO:0000256" key="2">
    <source>
        <dbReference type="ARBA" id="ARBA00004613"/>
    </source>
</evidence>
<dbReference type="PANTHER" id="PTHR45713">
    <property type="entry name" value="FTP DOMAIN-CONTAINING PROTEIN"/>
    <property type="match status" value="1"/>
</dbReference>
<comment type="similarity">
    <text evidence="3">Belongs to the fucolectin family.</text>
</comment>
<comment type="caution">
    <text evidence="12">The sequence shown here is derived from an EMBL/GenBank/DDBJ whole genome shotgun (WGS) entry which is preliminary data.</text>
</comment>
<evidence type="ECO:0000256" key="10">
    <source>
        <dbReference type="SAM" id="MobiDB-lite"/>
    </source>
</evidence>
<evidence type="ECO:0000313" key="12">
    <source>
        <dbReference type="EMBL" id="KAG9329448.1"/>
    </source>
</evidence>
<dbReference type="GO" id="GO:0005576">
    <property type="term" value="C:extracellular region"/>
    <property type="evidence" value="ECO:0007669"/>
    <property type="project" value="UniProtKB-SubCell"/>
</dbReference>
<dbReference type="Pfam" id="PF22633">
    <property type="entry name" value="F5_F8_type_C_2"/>
    <property type="match status" value="1"/>
</dbReference>
<accession>A0A8T2MUV9</accession>
<dbReference type="InterPro" id="IPR008979">
    <property type="entry name" value="Galactose-bd-like_sf"/>
</dbReference>
<dbReference type="SUPFAM" id="SSF49785">
    <property type="entry name" value="Galactose-binding domain-like"/>
    <property type="match status" value="1"/>
</dbReference>
<evidence type="ECO:0000256" key="7">
    <source>
        <dbReference type="ARBA" id="ARBA00022734"/>
    </source>
</evidence>
<evidence type="ECO:0000256" key="8">
    <source>
        <dbReference type="ARBA" id="ARBA00022837"/>
    </source>
</evidence>
<dbReference type="InterPro" id="IPR006585">
    <property type="entry name" value="FTP1"/>
</dbReference>
<protein>
    <recommendedName>
        <fullName evidence="11">Fucolectin tachylectin-4 pentraxin-1 domain-containing protein</fullName>
    </recommendedName>
</protein>
<dbReference type="GO" id="GO:0010185">
    <property type="term" value="P:regulation of cellular defense response"/>
    <property type="evidence" value="ECO:0007669"/>
    <property type="project" value="UniProtKB-ARBA"/>
</dbReference>
<keyword evidence="13" id="KW-1185">Reference proteome</keyword>
<evidence type="ECO:0000256" key="3">
    <source>
        <dbReference type="ARBA" id="ARBA00010147"/>
    </source>
</evidence>
<keyword evidence="6" id="KW-0479">Metal-binding</keyword>
<keyword evidence="5" id="KW-0964">Secreted</keyword>
<dbReference type="Gene3D" id="2.60.120.260">
    <property type="entry name" value="Galactose-binding domain-like"/>
    <property type="match status" value="1"/>
</dbReference>
<dbReference type="GO" id="GO:0042806">
    <property type="term" value="F:fucose binding"/>
    <property type="evidence" value="ECO:0007669"/>
    <property type="project" value="UniProtKB-ARBA"/>
</dbReference>
<keyword evidence="8" id="KW-0106">Calcium</keyword>
<reference evidence="12" key="1">
    <citation type="thesis" date="2021" institute="BYU ScholarsArchive" country="Provo, UT, USA">
        <title>Applications of and Algorithms for Genome Assembly and Genomic Analyses with an Emphasis on Marine Teleosts.</title>
        <authorList>
            <person name="Pickett B.D."/>
        </authorList>
    </citation>
    <scope>NUCLEOTIDE SEQUENCE</scope>
    <source>
        <strain evidence="12">HI-2016</strain>
    </source>
</reference>
<dbReference type="Proteomes" id="UP000824540">
    <property type="component" value="Unassembled WGS sequence"/>
</dbReference>